<comment type="caution">
    <text evidence="1">The sequence shown here is derived from an EMBL/GenBank/DDBJ whole genome shotgun (WGS) entry which is preliminary data.</text>
</comment>
<evidence type="ECO:0000313" key="1">
    <source>
        <dbReference type="EMBL" id="GBP91571.1"/>
    </source>
</evidence>
<proteinExistence type="predicted"/>
<dbReference type="EMBL" id="BGZK01002182">
    <property type="protein sequence ID" value="GBP91571.1"/>
    <property type="molecule type" value="Genomic_DNA"/>
</dbReference>
<protein>
    <submittedName>
        <fullName evidence="1">Uncharacterized protein</fullName>
    </submittedName>
</protein>
<keyword evidence="2" id="KW-1185">Reference proteome</keyword>
<reference evidence="1 2" key="1">
    <citation type="journal article" date="2019" name="Commun. Biol.">
        <title>The bagworm genome reveals a unique fibroin gene that provides high tensile strength.</title>
        <authorList>
            <person name="Kono N."/>
            <person name="Nakamura H."/>
            <person name="Ohtoshi R."/>
            <person name="Tomita M."/>
            <person name="Numata K."/>
            <person name="Arakawa K."/>
        </authorList>
    </citation>
    <scope>NUCLEOTIDE SEQUENCE [LARGE SCALE GENOMIC DNA]</scope>
</reference>
<gene>
    <name evidence="1" type="ORF">EVAR_67171_1</name>
</gene>
<accession>A0A4C1ZRM5</accession>
<dbReference type="AlphaFoldDB" id="A0A4C1ZRM5"/>
<organism evidence="1 2">
    <name type="scientific">Eumeta variegata</name>
    <name type="common">Bagworm moth</name>
    <name type="synonym">Eumeta japonica</name>
    <dbReference type="NCBI Taxonomy" id="151549"/>
    <lineage>
        <taxon>Eukaryota</taxon>
        <taxon>Metazoa</taxon>
        <taxon>Ecdysozoa</taxon>
        <taxon>Arthropoda</taxon>
        <taxon>Hexapoda</taxon>
        <taxon>Insecta</taxon>
        <taxon>Pterygota</taxon>
        <taxon>Neoptera</taxon>
        <taxon>Endopterygota</taxon>
        <taxon>Lepidoptera</taxon>
        <taxon>Glossata</taxon>
        <taxon>Ditrysia</taxon>
        <taxon>Tineoidea</taxon>
        <taxon>Psychidae</taxon>
        <taxon>Oiketicinae</taxon>
        <taxon>Eumeta</taxon>
    </lineage>
</organism>
<sequence length="103" mass="11362">MSDFQGLMMEPEGSDDGANFQLRYQTLKANHGQNVFHENINKSNTASSESGPFSVPIKHTRRAPARDVLTAGHYAYPAAVTADNITRNSLISNPDEIEVFRPV</sequence>
<evidence type="ECO:0000313" key="2">
    <source>
        <dbReference type="Proteomes" id="UP000299102"/>
    </source>
</evidence>
<name>A0A4C1ZRM5_EUMVA</name>
<dbReference type="Proteomes" id="UP000299102">
    <property type="component" value="Unassembled WGS sequence"/>
</dbReference>